<proteinExistence type="predicted"/>
<protein>
    <recommendedName>
        <fullName evidence="2">CBM20 domain-containing protein</fullName>
    </recommendedName>
</protein>
<dbReference type="PROSITE" id="PS51166">
    <property type="entry name" value="CBM20"/>
    <property type="match status" value="1"/>
</dbReference>
<dbReference type="AlphaFoldDB" id="A0A7S0S1Z5"/>
<dbReference type="InterPro" id="IPR002044">
    <property type="entry name" value="CBM20"/>
</dbReference>
<evidence type="ECO:0000256" key="1">
    <source>
        <dbReference type="SAM" id="MobiDB-lite"/>
    </source>
</evidence>
<sequence length="297" mass="31413">MTLVAACSRIQHNSPMAMLARTHRSHAQPVLCKAGSNGVTGKAPVKVNLKIGYRVNFGQSVGIVGANDILGRWDGAKAVKMAWTPGDYWVADLDVESGTAIQLEYKYVIINSDGRVGTWKPGANCKLDVLAARGTRVLVTDTWDDHGPRLVEVDVQGAEAQPAPAPQSPPHTQPQPQTPPSPQPQTASQQQPQPQAQNQPQPAEAPEPPPAPSPAAPAAKPPMSGIQAEALAAMGELEEALERQRKTMSRVTDPTSMEVILGDRLLAAANNKAVAMNRALKAAEALPALPAPTESKT</sequence>
<feature type="region of interest" description="Disordered" evidence="1">
    <location>
        <begin position="158"/>
        <end position="252"/>
    </location>
</feature>
<evidence type="ECO:0000259" key="2">
    <source>
        <dbReference type="PROSITE" id="PS51166"/>
    </source>
</evidence>
<evidence type="ECO:0000313" key="3">
    <source>
        <dbReference type="EMBL" id="CAD8693521.1"/>
    </source>
</evidence>
<dbReference type="InterPro" id="IPR013783">
    <property type="entry name" value="Ig-like_fold"/>
</dbReference>
<dbReference type="GO" id="GO:0016020">
    <property type="term" value="C:membrane"/>
    <property type="evidence" value="ECO:0007669"/>
    <property type="project" value="TreeGrafter"/>
</dbReference>
<feature type="compositionally biased region" description="Pro residues" evidence="1">
    <location>
        <begin position="203"/>
        <end position="215"/>
    </location>
</feature>
<feature type="compositionally biased region" description="Pro residues" evidence="1">
    <location>
        <begin position="163"/>
        <end position="183"/>
    </location>
</feature>
<dbReference type="Pfam" id="PF00686">
    <property type="entry name" value="CBM_20"/>
    <property type="match status" value="1"/>
</dbReference>
<organism evidence="3">
    <name type="scientific">Chlamydomonas leiostraca</name>
    <dbReference type="NCBI Taxonomy" id="1034604"/>
    <lineage>
        <taxon>Eukaryota</taxon>
        <taxon>Viridiplantae</taxon>
        <taxon>Chlorophyta</taxon>
        <taxon>core chlorophytes</taxon>
        <taxon>Chlorophyceae</taxon>
        <taxon>CS clade</taxon>
        <taxon>Chlamydomonadales</taxon>
        <taxon>Chlamydomonadaceae</taxon>
        <taxon>Chlamydomonas</taxon>
    </lineage>
</organism>
<feature type="compositionally biased region" description="Low complexity" evidence="1">
    <location>
        <begin position="216"/>
        <end position="235"/>
    </location>
</feature>
<name>A0A7S0S1Z5_9CHLO</name>
<dbReference type="Gene3D" id="2.60.40.10">
    <property type="entry name" value="Immunoglobulins"/>
    <property type="match status" value="1"/>
</dbReference>
<feature type="domain" description="CBM20" evidence="2">
    <location>
        <begin position="37"/>
        <end position="145"/>
    </location>
</feature>
<dbReference type="PANTHER" id="PTHR15048:SF0">
    <property type="entry name" value="STARCH-BINDING DOMAIN-CONTAINING PROTEIN 1"/>
    <property type="match status" value="1"/>
</dbReference>
<dbReference type="CDD" id="cd05467">
    <property type="entry name" value="CBM20"/>
    <property type="match status" value="1"/>
</dbReference>
<reference evidence="3" key="1">
    <citation type="submission" date="2021-01" db="EMBL/GenBank/DDBJ databases">
        <authorList>
            <person name="Corre E."/>
            <person name="Pelletier E."/>
            <person name="Niang G."/>
            <person name="Scheremetjew M."/>
            <person name="Finn R."/>
            <person name="Kale V."/>
            <person name="Holt S."/>
            <person name="Cochrane G."/>
            <person name="Meng A."/>
            <person name="Brown T."/>
            <person name="Cohen L."/>
        </authorList>
    </citation>
    <scope>NUCLEOTIDE SEQUENCE</scope>
    <source>
        <strain evidence="3">SAG 11-49</strain>
    </source>
</reference>
<dbReference type="EMBL" id="HBFB01031579">
    <property type="protein sequence ID" value="CAD8693521.1"/>
    <property type="molecule type" value="Transcribed_RNA"/>
</dbReference>
<gene>
    <name evidence="3" type="ORF">CLEI1391_LOCUS17704</name>
</gene>
<dbReference type="GO" id="GO:2001070">
    <property type="term" value="F:starch binding"/>
    <property type="evidence" value="ECO:0007669"/>
    <property type="project" value="InterPro"/>
</dbReference>
<feature type="compositionally biased region" description="Low complexity" evidence="1">
    <location>
        <begin position="184"/>
        <end position="202"/>
    </location>
</feature>
<dbReference type="PANTHER" id="PTHR15048">
    <property type="entry name" value="STARCH-BINDING DOMAIN-CONTAINING PROTEIN 1"/>
    <property type="match status" value="1"/>
</dbReference>
<dbReference type="SMART" id="SM01065">
    <property type="entry name" value="CBM_2"/>
    <property type="match status" value="1"/>
</dbReference>
<accession>A0A7S0S1Z5</accession>
<dbReference type="InterPro" id="IPR013784">
    <property type="entry name" value="Carb-bd-like_fold"/>
</dbReference>
<dbReference type="SUPFAM" id="SSF49452">
    <property type="entry name" value="Starch-binding domain-like"/>
    <property type="match status" value="1"/>
</dbReference>